<evidence type="ECO:0000313" key="4">
    <source>
        <dbReference type="Proteomes" id="UP001201812"/>
    </source>
</evidence>
<evidence type="ECO:0000313" key="3">
    <source>
        <dbReference type="EMBL" id="KAI1715458.1"/>
    </source>
</evidence>
<gene>
    <name evidence="3" type="ORF">DdX_07774</name>
</gene>
<reference evidence="3" key="1">
    <citation type="submission" date="2022-01" db="EMBL/GenBank/DDBJ databases">
        <title>Genome Sequence Resource for Two Populations of Ditylenchus destructor, the Migratory Endoparasitic Phytonematode.</title>
        <authorList>
            <person name="Zhang H."/>
            <person name="Lin R."/>
            <person name="Xie B."/>
        </authorList>
    </citation>
    <scope>NUCLEOTIDE SEQUENCE</scope>
    <source>
        <strain evidence="3">BazhouSP</strain>
    </source>
</reference>
<dbReference type="PANTHER" id="PTHR23231:SF17">
    <property type="entry name" value="BTB DOMAIN-CONTAINING PROTEIN"/>
    <property type="match status" value="1"/>
</dbReference>
<dbReference type="Pfam" id="PF17906">
    <property type="entry name" value="HTH_48"/>
    <property type="match status" value="1"/>
</dbReference>
<sequence length="193" mass="22228">MEKNRGVIRELLKFEFELGHSAKEAMDNINRAKGAGTVSRRTAYECLEEVMDDDFFYRHCFRLGRSDITGIDKTIWRWLGFFFGSDLLMNYCAGTLRITRNCANVPVQQRISVRMSETVRIHYRVIVCSDMGKMLLDTQKRSVALGIDRSVEVGSFKVPKSSFSVHLFYLAAIPGPSSCHYWDNFYKEGEKLI</sequence>
<dbReference type="EMBL" id="JAKKPZ010000011">
    <property type="protein sequence ID" value="KAI1715458.1"/>
    <property type="molecule type" value="Genomic_DNA"/>
</dbReference>
<name>A0AAD4N596_9BILA</name>
<dbReference type="Proteomes" id="UP001201812">
    <property type="component" value="Unassembled WGS sequence"/>
</dbReference>
<proteinExistence type="predicted"/>
<feature type="domain" description="Mos1 transposase HTH" evidence="2">
    <location>
        <begin position="8"/>
        <end position="44"/>
    </location>
</feature>
<dbReference type="AlphaFoldDB" id="A0AAD4N596"/>
<comment type="caution">
    <text evidence="3">The sequence shown here is derived from an EMBL/GenBank/DDBJ whole genome shotgun (WGS) entry which is preliminary data.</text>
</comment>
<accession>A0AAD4N596</accession>
<dbReference type="GO" id="GO:0007281">
    <property type="term" value="P:germ cell development"/>
    <property type="evidence" value="ECO:0007669"/>
    <property type="project" value="InterPro"/>
</dbReference>
<dbReference type="InterPro" id="IPR043380">
    <property type="entry name" value="Gcl-like"/>
</dbReference>
<keyword evidence="1" id="KW-0217">Developmental protein</keyword>
<organism evidence="3 4">
    <name type="scientific">Ditylenchus destructor</name>
    <dbReference type="NCBI Taxonomy" id="166010"/>
    <lineage>
        <taxon>Eukaryota</taxon>
        <taxon>Metazoa</taxon>
        <taxon>Ecdysozoa</taxon>
        <taxon>Nematoda</taxon>
        <taxon>Chromadorea</taxon>
        <taxon>Rhabditida</taxon>
        <taxon>Tylenchina</taxon>
        <taxon>Tylenchomorpha</taxon>
        <taxon>Sphaerularioidea</taxon>
        <taxon>Anguinidae</taxon>
        <taxon>Anguininae</taxon>
        <taxon>Ditylenchus</taxon>
    </lineage>
</organism>
<dbReference type="InterPro" id="IPR041426">
    <property type="entry name" value="Mos1_HTH"/>
</dbReference>
<dbReference type="Gene3D" id="1.10.10.1450">
    <property type="match status" value="1"/>
</dbReference>
<evidence type="ECO:0000259" key="2">
    <source>
        <dbReference type="Pfam" id="PF17906"/>
    </source>
</evidence>
<protein>
    <submittedName>
        <fullName evidence="3">BTB/POZ domain containing protein</fullName>
    </submittedName>
</protein>
<dbReference type="PANTHER" id="PTHR23231">
    <property type="entry name" value="GERM CELL-LESS PROTEIN"/>
    <property type="match status" value="1"/>
</dbReference>
<evidence type="ECO:0000256" key="1">
    <source>
        <dbReference type="ARBA" id="ARBA00022473"/>
    </source>
</evidence>
<keyword evidence="4" id="KW-1185">Reference proteome</keyword>